<dbReference type="SUPFAM" id="SSF53098">
    <property type="entry name" value="Ribonuclease H-like"/>
    <property type="match status" value="1"/>
</dbReference>
<dbReference type="Proteomes" id="UP000028863">
    <property type="component" value="Unassembled WGS sequence"/>
</dbReference>
<gene>
    <name evidence="1" type="ORF">BN988_02836</name>
</gene>
<accession>W9AMZ4</accession>
<dbReference type="GO" id="GO:0003676">
    <property type="term" value="F:nucleic acid binding"/>
    <property type="evidence" value="ECO:0007669"/>
    <property type="project" value="InterPro"/>
</dbReference>
<evidence type="ECO:0008006" key="3">
    <source>
        <dbReference type="Google" id="ProtNLM"/>
    </source>
</evidence>
<dbReference type="Gene3D" id="3.30.420.10">
    <property type="entry name" value="Ribonuclease H-like superfamily/Ribonuclease H"/>
    <property type="match status" value="1"/>
</dbReference>
<evidence type="ECO:0000313" key="2">
    <source>
        <dbReference type="Proteomes" id="UP000028863"/>
    </source>
</evidence>
<dbReference type="InterPro" id="IPR036397">
    <property type="entry name" value="RNaseH_sf"/>
</dbReference>
<dbReference type="EMBL" id="CCAX010000002">
    <property type="protein sequence ID" value="CDO04282.1"/>
    <property type="molecule type" value="Genomic_DNA"/>
</dbReference>
<evidence type="ECO:0000313" key="1">
    <source>
        <dbReference type="EMBL" id="CDO04282.1"/>
    </source>
</evidence>
<comment type="caution">
    <text evidence="1">The sequence shown here is derived from an EMBL/GenBank/DDBJ whole genome shotgun (WGS) entry which is preliminary data.</text>
</comment>
<reference evidence="1" key="2">
    <citation type="submission" date="2014-03" db="EMBL/GenBank/DDBJ databases">
        <authorList>
            <person name="Urmite Genomes"/>
        </authorList>
    </citation>
    <scope>NUCLEOTIDE SEQUENCE</scope>
    <source>
        <strain evidence="1">S1</strain>
    </source>
</reference>
<sequence>MVQGNRKQQLMRREKVPTTEAKERAEKWLFDNETLRVFVDASELNYQGIFGLGVCFVGQGKTLVKSKKHYNLPLKTNSVYAEIVAIDYALDLLKKVMCYRFDQPLKVVIYSDCIGISSLESKPELTRQPAINELAEQIKKKYQFNSITELEISYMDKGLKRYNPYYRAAHNASRKLFGKSK</sequence>
<name>W9AMZ4_9BACI</name>
<protein>
    <recommendedName>
        <fullName evidence="3">RNase H type-1 domain-containing protein</fullName>
    </recommendedName>
</protein>
<dbReference type="STRING" id="171693.BN988_02836"/>
<proteinExistence type="predicted"/>
<dbReference type="AlphaFoldDB" id="W9AMZ4"/>
<dbReference type="RefSeq" id="WP_036577303.1">
    <property type="nucleotide sequence ID" value="NZ_CABLBW010000002.1"/>
</dbReference>
<organism evidence="1 2">
    <name type="scientific">Oceanobacillus picturae</name>
    <dbReference type="NCBI Taxonomy" id="171693"/>
    <lineage>
        <taxon>Bacteria</taxon>
        <taxon>Bacillati</taxon>
        <taxon>Bacillota</taxon>
        <taxon>Bacilli</taxon>
        <taxon>Bacillales</taxon>
        <taxon>Bacillaceae</taxon>
        <taxon>Oceanobacillus</taxon>
    </lineage>
</organism>
<dbReference type="InterPro" id="IPR012337">
    <property type="entry name" value="RNaseH-like_sf"/>
</dbReference>
<keyword evidence="2" id="KW-1185">Reference proteome</keyword>
<reference evidence="1" key="1">
    <citation type="submission" date="2014-03" db="EMBL/GenBank/DDBJ databases">
        <title>Draft genome sequencing of Oceanobacillus picturae strain S1 isolated from human gut.</title>
        <authorList>
            <person name="Croce O."/>
            <person name="Lagier J.C."/>
            <person name="Raoult D."/>
        </authorList>
    </citation>
    <scope>NUCLEOTIDE SEQUENCE [LARGE SCALE GENOMIC DNA]</scope>
    <source>
        <strain evidence="1">S1</strain>
    </source>
</reference>